<comment type="catalytic activity">
    <reaction evidence="1 7">
        <text>Thiol-dependent hydrolysis of ester, thioester, amide, peptide and isopeptide bonds formed by the C-terminal Gly of ubiquitin (a 76-residue protein attached to proteins as an intracellular targeting signal).</text>
        <dbReference type="EC" id="3.4.19.12"/>
    </reaction>
</comment>
<evidence type="ECO:0000256" key="7">
    <source>
        <dbReference type="RuleBase" id="RU366025"/>
    </source>
</evidence>
<evidence type="ECO:0000256" key="4">
    <source>
        <dbReference type="ARBA" id="ARBA00022786"/>
    </source>
</evidence>
<evidence type="ECO:0000313" key="10">
    <source>
        <dbReference type="Proteomes" id="UP000000600"/>
    </source>
</evidence>
<gene>
    <name evidence="9" type="ORF">GSPATT00016476001</name>
</gene>
<dbReference type="InterPro" id="IPR038765">
    <property type="entry name" value="Papain-like_cys_pep_sf"/>
</dbReference>
<evidence type="ECO:0000313" key="9">
    <source>
        <dbReference type="EMBL" id="CAK81663.1"/>
    </source>
</evidence>
<keyword evidence="4 7" id="KW-0833">Ubl conjugation pathway</keyword>
<dbReference type="GO" id="GO:0006508">
    <property type="term" value="P:proteolysis"/>
    <property type="evidence" value="ECO:0007669"/>
    <property type="project" value="UniProtKB-KW"/>
</dbReference>
<dbReference type="OMA" id="HAYVICY"/>
<dbReference type="RefSeq" id="XP_001449060.1">
    <property type="nucleotide sequence ID" value="XM_001449023.1"/>
</dbReference>
<dbReference type="eggNOG" id="KOG1870">
    <property type="taxonomic scope" value="Eukaryota"/>
</dbReference>
<organism evidence="9 10">
    <name type="scientific">Paramecium tetraurelia</name>
    <dbReference type="NCBI Taxonomy" id="5888"/>
    <lineage>
        <taxon>Eukaryota</taxon>
        <taxon>Sar</taxon>
        <taxon>Alveolata</taxon>
        <taxon>Ciliophora</taxon>
        <taxon>Intramacronucleata</taxon>
        <taxon>Oligohymenophorea</taxon>
        <taxon>Peniculida</taxon>
        <taxon>Parameciidae</taxon>
        <taxon>Paramecium</taxon>
    </lineage>
</organism>
<dbReference type="PANTHER" id="PTHR21646:SF24">
    <property type="entry name" value="UBIQUITIN CARBOXYL-TERMINAL HYDROLASE"/>
    <property type="match status" value="1"/>
</dbReference>
<dbReference type="Proteomes" id="UP000000600">
    <property type="component" value="Unassembled WGS sequence"/>
</dbReference>
<dbReference type="AlphaFoldDB" id="A0DF46"/>
<dbReference type="PROSITE" id="PS00972">
    <property type="entry name" value="USP_1"/>
    <property type="match status" value="1"/>
</dbReference>
<dbReference type="GO" id="GO:0016579">
    <property type="term" value="P:protein deubiquitination"/>
    <property type="evidence" value="ECO:0007669"/>
    <property type="project" value="InterPro"/>
</dbReference>
<dbReference type="InterPro" id="IPR001394">
    <property type="entry name" value="Peptidase_C19_UCH"/>
</dbReference>
<dbReference type="Pfam" id="PF00443">
    <property type="entry name" value="UCH"/>
    <property type="match status" value="1"/>
</dbReference>
<dbReference type="GO" id="GO:0004843">
    <property type="term" value="F:cysteine-type deubiquitinase activity"/>
    <property type="evidence" value="ECO:0007669"/>
    <property type="project" value="UniProtKB-UniRule"/>
</dbReference>
<evidence type="ECO:0000256" key="6">
    <source>
        <dbReference type="ARBA" id="ARBA00022807"/>
    </source>
</evidence>
<dbReference type="OrthoDB" id="265776at2759"/>
<feature type="domain" description="USP" evidence="8">
    <location>
        <begin position="8"/>
        <end position="578"/>
    </location>
</feature>
<accession>A0DF46</accession>
<evidence type="ECO:0000256" key="3">
    <source>
        <dbReference type="ARBA" id="ARBA00022670"/>
    </source>
</evidence>
<protein>
    <recommendedName>
        <fullName evidence="7">Ubiquitin carboxyl-terminal hydrolase</fullName>
        <ecNumber evidence="7">3.4.19.12</ecNumber>
    </recommendedName>
</protein>
<dbReference type="SUPFAM" id="SSF54001">
    <property type="entry name" value="Cysteine proteinases"/>
    <property type="match status" value="1"/>
</dbReference>
<dbReference type="HOGENOM" id="CLU_001060_8_2_1"/>
<sequence>MISYSQQTGLGNMGNTCFMNSAIQILCNTPGFTDYILNDIYQFDINLINPLGSRGEIISSFAALIKELKSRKQPYIIPNLFKKTFSKFYNIQYYGNDQHDAAEFLLQLLDAINEDVNLIKKKPYLTIPSSKGREDLVVAIESWDVHSQRNQSIITQLFQAQFKSKIECPNCKNMSITFDPYMMISLPLATKKNEKGIVYYLLDEKFRQKQMTLSVYKNYNFEWIQNEIRNQLRTQDLVFNLSNQQKNIEIRPEDDIQYLKQQLQNSKLFVRPMNIQEIQVPYNYRCHTLITHVNQEFQILTDITTIVFDFRTKIFEIYDHIEKNYNHQFKCQFDLFLESNSQETEQQCYFCHKQYCKYCELKKCQHSLKYYNNCISQPGFQLNFIIKWYGQGVPIIFNKEISNQKLQENNEQFSVNKSSLTIYDCLNFSQQQQQLDENNSWFCNQCDQHVKGIKQLLLYSTPQILIFQLKRFKSSDDVTQKIKNNMLVKFPFILNMAKYVTNLNLPNDYLKGHDISELKYKLFGVINHYGELQEGHYNSFIKNLEDQKWYCYDDSQVTEIQLQDIITEHAYVICYERQN</sequence>
<dbReference type="Gene3D" id="3.90.70.10">
    <property type="entry name" value="Cysteine proteinases"/>
    <property type="match status" value="2"/>
</dbReference>
<dbReference type="EMBL" id="CT868418">
    <property type="protein sequence ID" value="CAK81663.1"/>
    <property type="molecule type" value="Genomic_DNA"/>
</dbReference>
<keyword evidence="10" id="KW-1185">Reference proteome</keyword>
<dbReference type="PANTHER" id="PTHR21646">
    <property type="entry name" value="UBIQUITIN CARBOXYL-TERMINAL HYDROLASE"/>
    <property type="match status" value="1"/>
</dbReference>
<comment type="similarity">
    <text evidence="2 7">Belongs to the peptidase C19 family.</text>
</comment>
<keyword evidence="3 7" id="KW-0645">Protease</keyword>
<evidence type="ECO:0000256" key="2">
    <source>
        <dbReference type="ARBA" id="ARBA00009085"/>
    </source>
</evidence>
<dbReference type="PROSITE" id="PS50235">
    <property type="entry name" value="USP_3"/>
    <property type="match status" value="1"/>
</dbReference>
<evidence type="ECO:0000256" key="5">
    <source>
        <dbReference type="ARBA" id="ARBA00022801"/>
    </source>
</evidence>
<keyword evidence="6 7" id="KW-0788">Thiol protease</keyword>
<dbReference type="GeneID" id="5034845"/>
<dbReference type="InterPro" id="IPR028889">
    <property type="entry name" value="USP"/>
</dbReference>
<dbReference type="InterPro" id="IPR050185">
    <property type="entry name" value="Ub_carboxyl-term_hydrolase"/>
</dbReference>
<name>A0DF46_PARTE</name>
<dbReference type="KEGG" id="ptm:GSPATT00016476001"/>
<dbReference type="STRING" id="5888.A0DF46"/>
<proteinExistence type="inferred from homology"/>
<evidence type="ECO:0000259" key="8">
    <source>
        <dbReference type="PROSITE" id="PS50235"/>
    </source>
</evidence>
<dbReference type="PROSITE" id="PS00973">
    <property type="entry name" value="USP_2"/>
    <property type="match status" value="1"/>
</dbReference>
<dbReference type="InParanoid" id="A0DF46"/>
<keyword evidence="5 7" id="KW-0378">Hydrolase</keyword>
<dbReference type="EC" id="3.4.19.12" evidence="7"/>
<reference evidence="9 10" key="1">
    <citation type="journal article" date="2006" name="Nature">
        <title>Global trends of whole-genome duplications revealed by the ciliate Paramecium tetraurelia.</title>
        <authorList>
            <consortium name="Genoscope"/>
            <person name="Aury J.-M."/>
            <person name="Jaillon O."/>
            <person name="Duret L."/>
            <person name="Noel B."/>
            <person name="Jubin C."/>
            <person name="Porcel B.M."/>
            <person name="Segurens B."/>
            <person name="Daubin V."/>
            <person name="Anthouard V."/>
            <person name="Aiach N."/>
            <person name="Arnaiz O."/>
            <person name="Billaut A."/>
            <person name="Beisson J."/>
            <person name="Blanc I."/>
            <person name="Bouhouche K."/>
            <person name="Camara F."/>
            <person name="Duharcourt S."/>
            <person name="Guigo R."/>
            <person name="Gogendeau D."/>
            <person name="Katinka M."/>
            <person name="Keller A.-M."/>
            <person name="Kissmehl R."/>
            <person name="Klotz C."/>
            <person name="Koll F."/>
            <person name="Le Moue A."/>
            <person name="Lepere C."/>
            <person name="Malinsky S."/>
            <person name="Nowacki M."/>
            <person name="Nowak J.K."/>
            <person name="Plattner H."/>
            <person name="Poulain J."/>
            <person name="Ruiz F."/>
            <person name="Serrano V."/>
            <person name="Zagulski M."/>
            <person name="Dessen P."/>
            <person name="Betermier M."/>
            <person name="Weissenbach J."/>
            <person name="Scarpelli C."/>
            <person name="Schachter V."/>
            <person name="Sperling L."/>
            <person name="Meyer E."/>
            <person name="Cohen J."/>
            <person name="Wincker P."/>
        </authorList>
    </citation>
    <scope>NUCLEOTIDE SEQUENCE [LARGE SCALE GENOMIC DNA]</scope>
    <source>
        <strain evidence="9 10">Stock d4-2</strain>
    </source>
</reference>
<dbReference type="InterPro" id="IPR018200">
    <property type="entry name" value="USP_CS"/>
</dbReference>
<evidence type="ECO:0000256" key="1">
    <source>
        <dbReference type="ARBA" id="ARBA00000707"/>
    </source>
</evidence>